<dbReference type="PROSITE" id="PS51257">
    <property type="entry name" value="PROKAR_LIPOPROTEIN"/>
    <property type="match status" value="1"/>
</dbReference>
<dbReference type="GO" id="GO:0030975">
    <property type="term" value="F:thiamine binding"/>
    <property type="evidence" value="ECO:0007669"/>
    <property type="project" value="InterPro"/>
</dbReference>
<dbReference type="PANTHER" id="PTHR30006:SF2">
    <property type="entry name" value="ABC TRANSPORTER SUBSTRATE-BINDING PROTEIN"/>
    <property type="match status" value="1"/>
</dbReference>
<sequence length="355" mass="38327">MEGEMRKLARFTATLAIGALALGLSGCGNDKNATPTKGDSNQVTMVTNGSWTLGKESLAKAKAATGQEIKLVNGEESGTLDSKLILRKDSPLGDLAVGLTANNVVKVAKAGVIASSKVKVPSSAEKYLIKEAEGALPLDRSDVCANYDIAYFKDRNLKVPENFDDLLKPEYKGLMVIEIPAKSDTGLGMLLATVQQKGKDGYVKYWKDLMANGSKAVNTWDEAYNQEFTQGEGKGKFPIVMSYSSSPYWSVSEDGSSAPTANIAGTCYPAVEYGAVLKGAKNAAGAEKVLNWLYSEEGQSAIMNENITYPIDEQVKLDPKLEKFAPRPENDKQLDPVQIEQNRGEWIRQVQAVLG</sequence>
<dbReference type="NCBIfam" id="TIGR01254">
    <property type="entry name" value="sfuA"/>
    <property type="match status" value="1"/>
</dbReference>
<accession>A0AB34X119</accession>
<proteinExistence type="predicted"/>
<dbReference type="Proteomes" id="UP000070572">
    <property type="component" value="Unassembled WGS sequence"/>
</dbReference>
<gene>
    <name evidence="2" type="ORF">HMPREF1862_00213</name>
</gene>
<dbReference type="Gene3D" id="3.40.190.10">
    <property type="entry name" value="Periplasmic binding protein-like II"/>
    <property type="match status" value="2"/>
</dbReference>
<comment type="caution">
    <text evidence="2">The sequence shown here is derived from an EMBL/GenBank/DDBJ whole genome shotgun (WGS) entry which is preliminary data.</text>
</comment>
<evidence type="ECO:0000313" key="3">
    <source>
        <dbReference type="Proteomes" id="UP000070572"/>
    </source>
</evidence>
<protein>
    <submittedName>
        <fullName evidence="2">ABC transporter, substrate-binding protein, thiB family</fullName>
    </submittedName>
</protein>
<evidence type="ECO:0000313" key="2">
    <source>
        <dbReference type="EMBL" id="KXB81787.1"/>
    </source>
</evidence>
<dbReference type="AlphaFoldDB" id="A0AB34X119"/>
<name>A0AB34X119_9ACTO</name>
<dbReference type="Pfam" id="PF13343">
    <property type="entry name" value="SBP_bac_6"/>
    <property type="match status" value="1"/>
</dbReference>
<dbReference type="GO" id="GO:0015888">
    <property type="term" value="P:thiamine transport"/>
    <property type="evidence" value="ECO:0007669"/>
    <property type="project" value="InterPro"/>
</dbReference>
<dbReference type="PANTHER" id="PTHR30006">
    <property type="entry name" value="THIAMINE-BINDING PERIPLASMIC PROTEIN-RELATED"/>
    <property type="match status" value="1"/>
</dbReference>
<organism evidence="2 3">
    <name type="scientific">Varibaculum cambriense</name>
    <dbReference type="NCBI Taxonomy" id="184870"/>
    <lineage>
        <taxon>Bacteria</taxon>
        <taxon>Bacillati</taxon>
        <taxon>Actinomycetota</taxon>
        <taxon>Actinomycetes</taxon>
        <taxon>Actinomycetales</taxon>
        <taxon>Actinomycetaceae</taxon>
        <taxon>Varibaculum</taxon>
    </lineage>
</organism>
<dbReference type="SUPFAM" id="SSF53850">
    <property type="entry name" value="Periplasmic binding protein-like II"/>
    <property type="match status" value="1"/>
</dbReference>
<dbReference type="InterPro" id="IPR005948">
    <property type="entry name" value="ThiB-like"/>
</dbReference>
<reference evidence="2 3" key="1">
    <citation type="submission" date="2016-01" db="EMBL/GenBank/DDBJ databases">
        <authorList>
            <person name="Mitreva M."/>
            <person name="Pepin K.H."/>
            <person name="Mihindukulasuriya K.A."/>
            <person name="Fulton R."/>
            <person name="Fronick C."/>
            <person name="O'Laughlin M."/>
            <person name="Miner T."/>
            <person name="Herter B."/>
            <person name="Rosa B.A."/>
            <person name="Cordes M."/>
            <person name="Tomlinson C."/>
            <person name="Wollam A."/>
            <person name="Palsikar V.B."/>
            <person name="Mardis E.R."/>
            <person name="Wilson R.K."/>
        </authorList>
    </citation>
    <scope>NUCLEOTIDE SEQUENCE [LARGE SCALE GENOMIC DNA]</scope>
    <source>
        <strain evidence="2 3">DNF00696</strain>
    </source>
</reference>
<dbReference type="GO" id="GO:0030976">
    <property type="term" value="F:thiamine pyrophosphate binding"/>
    <property type="evidence" value="ECO:0007669"/>
    <property type="project" value="TreeGrafter"/>
</dbReference>
<dbReference type="EMBL" id="LSDN01000005">
    <property type="protein sequence ID" value="KXB81787.1"/>
    <property type="molecule type" value="Genomic_DNA"/>
</dbReference>
<evidence type="ECO:0000256" key="1">
    <source>
        <dbReference type="ARBA" id="ARBA00022729"/>
    </source>
</evidence>
<dbReference type="GO" id="GO:0030288">
    <property type="term" value="C:outer membrane-bounded periplasmic space"/>
    <property type="evidence" value="ECO:0007669"/>
    <property type="project" value="TreeGrafter"/>
</dbReference>
<keyword evidence="1" id="KW-0732">Signal</keyword>